<keyword evidence="3" id="KW-1185">Reference proteome</keyword>
<gene>
    <name evidence="2" type="ORF">PG997_002096</name>
</gene>
<proteinExistence type="predicted"/>
<evidence type="ECO:0000259" key="1">
    <source>
        <dbReference type="Pfam" id="PF20150"/>
    </source>
</evidence>
<protein>
    <recommendedName>
        <fullName evidence="1">2EXR domain-containing protein</fullName>
    </recommendedName>
</protein>
<dbReference type="Pfam" id="PF20150">
    <property type="entry name" value="2EXR"/>
    <property type="match status" value="1"/>
</dbReference>
<dbReference type="InterPro" id="IPR045518">
    <property type="entry name" value="2EXR"/>
</dbReference>
<name>A0ABR1X8F4_9PEZI</name>
<comment type="caution">
    <text evidence="2">The sequence shown here is derived from an EMBL/GenBank/DDBJ whole genome shotgun (WGS) entry which is preliminary data.</text>
</comment>
<dbReference type="GeneID" id="92039471"/>
<feature type="domain" description="2EXR" evidence="1">
    <location>
        <begin position="3"/>
        <end position="73"/>
    </location>
</feature>
<accession>A0ABR1X8F4</accession>
<reference evidence="2 3" key="1">
    <citation type="submission" date="2023-01" db="EMBL/GenBank/DDBJ databases">
        <title>Analysis of 21 Apiospora genomes using comparative genomics revels a genus with tremendous synthesis potential of carbohydrate active enzymes and secondary metabolites.</title>
        <authorList>
            <person name="Sorensen T."/>
        </authorList>
    </citation>
    <scope>NUCLEOTIDE SEQUENCE [LARGE SCALE GENOMIC DNA]</scope>
    <source>
        <strain evidence="2 3">CBS 114990</strain>
    </source>
</reference>
<dbReference type="Proteomes" id="UP001433268">
    <property type="component" value="Unassembled WGS sequence"/>
</dbReference>
<sequence>MEFVKFPEFPPEIRDQIWKEAVCEEAEDRLVFVHKDTLRVFPTKNNTSPLLSVNVEARQVALKHYNVRLPIFHLPPVKYEPPLSFVDWIVKTADIHWGRGLSSGGGCCSNRERYWHYYAMSEFADEAKHLIEDTSEDEELPSGFIFLNESTDRFMLSPDISFPHKVENVLAWDGDEAAYEHVQENPTPDLVAYQPILDHQTNFLSSKSYERCEIQRQHMSPRLPLEVRLNIRNVVFCDVTDDPPKGDSSDDSRAAYSTVLARAWARNPTETDVVRLWQSMDFPPVEDALNHSEPKMMYLEVNASDSAALIDEVEENTARSLVIYELDDGGL</sequence>
<evidence type="ECO:0000313" key="3">
    <source>
        <dbReference type="Proteomes" id="UP001433268"/>
    </source>
</evidence>
<evidence type="ECO:0000313" key="2">
    <source>
        <dbReference type="EMBL" id="KAK8091735.1"/>
    </source>
</evidence>
<dbReference type="RefSeq" id="XP_066673707.1">
    <property type="nucleotide sequence ID" value="XM_066806411.1"/>
</dbReference>
<organism evidence="2 3">
    <name type="scientific">Apiospora hydei</name>
    <dbReference type="NCBI Taxonomy" id="1337664"/>
    <lineage>
        <taxon>Eukaryota</taxon>
        <taxon>Fungi</taxon>
        <taxon>Dikarya</taxon>
        <taxon>Ascomycota</taxon>
        <taxon>Pezizomycotina</taxon>
        <taxon>Sordariomycetes</taxon>
        <taxon>Xylariomycetidae</taxon>
        <taxon>Amphisphaeriales</taxon>
        <taxon>Apiosporaceae</taxon>
        <taxon>Apiospora</taxon>
    </lineage>
</organism>
<dbReference type="EMBL" id="JAQQWN010000003">
    <property type="protein sequence ID" value="KAK8091735.1"/>
    <property type="molecule type" value="Genomic_DNA"/>
</dbReference>